<keyword evidence="3" id="KW-1185">Reference proteome</keyword>
<reference evidence="2 3" key="1">
    <citation type="submission" date="2019-03" db="EMBL/GenBank/DDBJ databases">
        <authorList>
            <consortium name="Pathogen Informatics"/>
        </authorList>
    </citation>
    <scope>NUCLEOTIDE SEQUENCE [LARGE SCALE GENOMIC DNA]</scope>
    <source>
        <strain evidence="2 3">NCTC12993</strain>
    </source>
</reference>
<keyword evidence="1" id="KW-0812">Transmembrane</keyword>
<evidence type="ECO:0000313" key="3">
    <source>
        <dbReference type="Proteomes" id="UP000401081"/>
    </source>
</evidence>
<protein>
    <submittedName>
        <fullName evidence="2">Uncharacterized protein</fullName>
    </submittedName>
</protein>
<dbReference type="Proteomes" id="UP000401081">
    <property type="component" value="Unassembled WGS sequence"/>
</dbReference>
<proteinExistence type="predicted"/>
<dbReference type="EMBL" id="CAADJD010000015">
    <property type="protein sequence ID" value="VFS61411.1"/>
    <property type="molecule type" value="Genomic_DNA"/>
</dbReference>
<name>A0A485ALT2_KLUCR</name>
<sequence>MYQHFLLKIVFSDFSHGFIVPVSFYFGFYLCLTFLLLSGNVISKGNASG</sequence>
<evidence type="ECO:0000256" key="1">
    <source>
        <dbReference type="SAM" id="Phobius"/>
    </source>
</evidence>
<keyword evidence="1" id="KW-1133">Transmembrane helix</keyword>
<gene>
    <name evidence="2" type="ORF">NCTC12993_01914</name>
</gene>
<organism evidence="2 3">
    <name type="scientific">Kluyvera cryocrescens</name>
    <name type="common">Kluyvera citrophila</name>
    <dbReference type="NCBI Taxonomy" id="580"/>
    <lineage>
        <taxon>Bacteria</taxon>
        <taxon>Pseudomonadati</taxon>
        <taxon>Pseudomonadota</taxon>
        <taxon>Gammaproteobacteria</taxon>
        <taxon>Enterobacterales</taxon>
        <taxon>Enterobacteriaceae</taxon>
        <taxon>Kluyvera</taxon>
    </lineage>
</organism>
<feature type="transmembrane region" description="Helical" evidence="1">
    <location>
        <begin position="18"/>
        <end position="37"/>
    </location>
</feature>
<keyword evidence="1" id="KW-0472">Membrane</keyword>
<evidence type="ECO:0000313" key="2">
    <source>
        <dbReference type="EMBL" id="VFS61411.1"/>
    </source>
</evidence>
<dbReference type="AlphaFoldDB" id="A0A485ALT2"/>
<accession>A0A485ALT2</accession>